<evidence type="ECO:0000313" key="9">
    <source>
        <dbReference type="EMBL" id="AGT10785.1"/>
    </source>
</evidence>
<dbReference type="AlphaFoldDB" id="S5Y4X0"/>
<dbReference type="EMBL" id="CP006652">
    <property type="protein sequence ID" value="AGT10785.1"/>
    <property type="molecule type" value="Genomic_DNA"/>
</dbReference>
<evidence type="ECO:0000256" key="6">
    <source>
        <dbReference type="ARBA" id="ARBA00023136"/>
    </source>
</evidence>
<dbReference type="KEGG" id="pami:JCM7686_pAMI4p094"/>
<dbReference type="Gene3D" id="1.10.3720.10">
    <property type="entry name" value="MetI-like"/>
    <property type="match status" value="1"/>
</dbReference>
<gene>
    <name evidence="9" type="ORF">JCM7686_pAMI4p094</name>
</gene>
<dbReference type="CDD" id="cd06261">
    <property type="entry name" value="TM_PBP2"/>
    <property type="match status" value="1"/>
</dbReference>
<evidence type="ECO:0000256" key="5">
    <source>
        <dbReference type="ARBA" id="ARBA00022989"/>
    </source>
</evidence>
<keyword evidence="3" id="KW-1003">Cell membrane</keyword>
<keyword evidence="9" id="KW-0614">Plasmid</keyword>
<keyword evidence="2 7" id="KW-0813">Transport</keyword>
<reference evidence="9 10" key="1">
    <citation type="journal article" date="2014" name="BMC Genomics">
        <title>Architecture and functions of a multipartite genome of the methylotrophic bacterium Paracoccus aminophilus JCM 7686, containing primary and secondary chromids.</title>
        <authorList>
            <person name="Dziewit L."/>
            <person name="Czarnecki J."/>
            <person name="Wibberg D."/>
            <person name="Radlinska M."/>
            <person name="Mrozek P."/>
            <person name="Szymczak M."/>
            <person name="Schluter A."/>
            <person name="Puhler A."/>
            <person name="Bartosik D."/>
        </authorList>
    </citation>
    <scope>NUCLEOTIDE SEQUENCE [LARGE SCALE GENOMIC DNA]</scope>
    <source>
        <strain evidence="9">JCM 7686</strain>
        <plasmid evidence="10">Plasmid pAMI4</plasmid>
    </source>
</reference>
<keyword evidence="5 7" id="KW-1133">Transmembrane helix</keyword>
<geneLocation type="plasmid" evidence="9 10">
    <name>pAMI4</name>
</geneLocation>
<keyword evidence="6 7" id="KW-0472">Membrane</keyword>
<feature type="domain" description="ABC transmembrane type-1" evidence="8">
    <location>
        <begin position="107"/>
        <end position="321"/>
    </location>
</feature>
<evidence type="ECO:0000256" key="2">
    <source>
        <dbReference type="ARBA" id="ARBA00022448"/>
    </source>
</evidence>
<evidence type="ECO:0000256" key="4">
    <source>
        <dbReference type="ARBA" id="ARBA00022692"/>
    </source>
</evidence>
<proteinExistence type="inferred from homology"/>
<evidence type="ECO:0000259" key="8">
    <source>
        <dbReference type="PROSITE" id="PS50928"/>
    </source>
</evidence>
<dbReference type="Pfam" id="PF00528">
    <property type="entry name" value="BPD_transp_1"/>
    <property type="match status" value="1"/>
</dbReference>
<feature type="transmembrane region" description="Helical" evidence="7">
    <location>
        <begin position="298"/>
        <end position="320"/>
    </location>
</feature>
<evidence type="ECO:0000313" key="10">
    <source>
        <dbReference type="Proteomes" id="UP000015480"/>
    </source>
</evidence>
<dbReference type="GO" id="GO:0055085">
    <property type="term" value="P:transmembrane transport"/>
    <property type="evidence" value="ECO:0007669"/>
    <property type="project" value="InterPro"/>
</dbReference>
<dbReference type="PATRIC" id="fig|1367847.3.peg.3722"/>
<keyword evidence="4 7" id="KW-0812">Transmembrane</keyword>
<dbReference type="OrthoDB" id="9807402at2"/>
<sequence length="329" mass="35833">MHRRLLTTLSQSIATLVILLIACFFLTRLAYRNPAAMLAPINATQESIDAISRALRLDEPWYLQLWHYLYRGPDVQGAPMGLMHWPPGLGYSFRKQAPVTDLILSKLPATLSLVIGAALIWFALSILSGVWAARHQGKWQDHLSGLFACIFMSVPVLLSGILFSYVFFYLLTQAGWAIFPSSGYVPLSESPLQWARHLALPWATLALVEAGLFQRVVRGAVLDVAQADYIRTARAKGLPEGRIYFSHALSAALNPIISLGALEIGTLLGGAIVTETIFGIDGLGRLAVSSAIEGDFPVVIGTTVTAGAAIVLMTAVGDFWTEWREKGRS</sequence>
<dbReference type="Proteomes" id="UP000015480">
    <property type="component" value="Plasmid pAMI4"/>
</dbReference>
<feature type="transmembrane region" description="Helical" evidence="7">
    <location>
        <begin position="12"/>
        <end position="31"/>
    </location>
</feature>
<name>S5Y4X0_PARAH</name>
<dbReference type="Pfam" id="PF19300">
    <property type="entry name" value="BPD_transp_1_N"/>
    <property type="match status" value="1"/>
</dbReference>
<evidence type="ECO:0000256" key="7">
    <source>
        <dbReference type="RuleBase" id="RU363032"/>
    </source>
</evidence>
<dbReference type="PROSITE" id="PS50928">
    <property type="entry name" value="ABC_TM1"/>
    <property type="match status" value="1"/>
</dbReference>
<protein>
    <submittedName>
        <fullName evidence="9">ABC-type dipeptide/oligopeptide/nickel transport systems, permease component</fullName>
    </submittedName>
</protein>
<feature type="transmembrane region" description="Helical" evidence="7">
    <location>
        <begin position="111"/>
        <end position="133"/>
    </location>
</feature>
<dbReference type="InterPro" id="IPR000515">
    <property type="entry name" value="MetI-like"/>
</dbReference>
<organism evidence="9 10">
    <name type="scientific">Paracoccus aminophilus JCM 7686</name>
    <dbReference type="NCBI Taxonomy" id="1367847"/>
    <lineage>
        <taxon>Bacteria</taxon>
        <taxon>Pseudomonadati</taxon>
        <taxon>Pseudomonadota</taxon>
        <taxon>Alphaproteobacteria</taxon>
        <taxon>Rhodobacterales</taxon>
        <taxon>Paracoccaceae</taxon>
        <taxon>Paracoccus</taxon>
    </lineage>
</organism>
<accession>S5Y4X0</accession>
<dbReference type="PANTHER" id="PTHR30465:SF0">
    <property type="entry name" value="OLIGOPEPTIDE TRANSPORT SYSTEM PERMEASE PROTEIN APPB"/>
    <property type="match status" value="1"/>
</dbReference>
<keyword evidence="10" id="KW-1185">Reference proteome</keyword>
<dbReference type="SUPFAM" id="SSF161098">
    <property type="entry name" value="MetI-like"/>
    <property type="match status" value="1"/>
</dbReference>
<dbReference type="InterPro" id="IPR045621">
    <property type="entry name" value="BPD_transp_1_N"/>
</dbReference>
<dbReference type="InterPro" id="IPR035906">
    <property type="entry name" value="MetI-like_sf"/>
</dbReference>
<dbReference type="PROSITE" id="PS51257">
    <property type="entry name" value="PROKAR_LIPOPROTEIN"/>
    <property type="match status" value="1"/>
</dbReference>
<feature type="transmembrane region" description="Helical" evidence="7">
    <location>
        <begin position="145"/>
        <end position="171"/>
    </location>
</feature>
<dbReference type="GO" id="GO:0005886">
    <property type="term" value="C:plasma membrane"/>
    <property type="evidence" value="ECO:0007669"/>
    <property type="project" value="UniProtKB-SubCell"/>
</dbReference>
<dbReference type="eggNOG" id="COG0601">
    <property type="taxonomic scope" value="Bacteria"/>
</dbReference>
<dbReference type="HOGENOM" id="CLU_036879_0_0_5"/>
<comment type="similarity">
    <text evidence="7">Belongs to the binding-protein-dependent transport system permease family.</text>
</comment>
<comment type="subcellular location">
    <subcellularLocation>
        <location evidence="1 7">Cell membrane</location>
        <topology evidence="1 7">Multi-pass membrane protein</topology>
    </subcellularLocation>
</comment>
<dbReference type="PANTHER" id="PTHR30465">
    <property type="entry name" value="INNER MEMBRANE ABC TRANSPORTER"/>
    <property type="match status" value="1"/>
</dbReference>
<evidence type="ECO:0000256" key="3">
    <source>
        <dbReference type="ARBA" id="ARBA00022475"/>
    </source>
</evidence>
<evidence type="ECO:0000256" key="1">
    <source>
        <dbReference type="ARBA" id="ARBA00004651"/>
    </source>
</evidence>